<gene>
    <name evidence="2" type="ORF">GGQ61_003594</name>
</gene>
<protein>
    <recommendedName>
        <fullName evidence="1">DUF4326 domain-containing protein</fullName>
    </recommendedName>
</protein>
<reference evidence="2 3" key="1">
    <citation type="submission" date="2020-08" db="EMBL/GenBank/DDBJ databases">
        <title>Genomic Encyclopedia of Type Strains, Phase IV (KMG-IV): sequencing the most valuable type-strain genomes for metagenomic binning, comparative biology and taxonomic classification.</title>
        <authorList>
            <person name="Goeker M."/>
        </authorList>
    </citation>
    <scope>NUCLEOTIDE SEQUENCE [LARGE SCALE GENOMIC DNA]</scope>
    <source>
        <strain evidence="2 3">DSM 21793</strain>
    </source>
</reference>
<feature type="domain" description="DUF4326" evidence="1">
    <location>
        <begin position="12"/>
        <end position="81"/>
    </location>
</feature>
<name>A0A840A2K3_9CAUL</name>
<dbReference type="InterPro" id="IPR025475">
    <property type="entry name" value="DUF4326"/>
</dbReference>
<dbReference type="RefSeq" id="WP_183775811.1">
    <property type="nucleotide sequence ID" value="NZ_JACIDK010000006.1"/>
</dbReference>
<dbReference type="EMBL" id="JACIDK010000006">
    <property type="protein sequence ID" value="MBB3892856.1"/>
    <property type="molecule type" value="Genomic_DNA"/>
</dbReference>
<comment type="caution">
    <text evidence="2">The sequence shown here is derived from an EMBL/GenBank/DDBJ whole genome shotgun (WGS) entry which is preliminary data.</text>
</comment>
<dbReference type="AlphaFoldDB" id="A0A840A2K3"/>
<evidence type="ECO:0000313" key="2">
    <source>
        <dbReference type="EMBL" id="MBB3892856.1"/>
    </source>
</evidence>
<organism evidence="2 3">
    <name type="scientific">Phenylobacterium haematophilum</name>
    <dbReference type="NCBI Taxonomy" id="98513"/>
    <lineage>
        <taxon>Bacteria</taxon>
        <taxon>Pseudomonadati</taxon>
        <taxon>Pseudomonadota</taxon>
        <taxon>Alphaproteobacteria</taxon>
        <taxon>Caulobacterales</taxon>
        <taxon>Caulobacteraceae</taxon>
        <taxon>Phenylobacterium</taxon>
    </lineage>
</organism>
<dbReference type="Proteomes" id="UP000530564">
    <property type="component" value="Unassembled WGS sequence"/>
</dbReference>
<accession>A0A840A2K3</accession>
<evidence type="ECO:0000313" key="3">
    <source>
        <dbReference type="Proteomes" id="UP000530564"/>
    </source>
</evidence>
<sequence length="98" mass="10624">MCKVLNKRAAGVPEGAVYIGRGSPWGNPFRIGPDGDRAAVIARHEAWLRGQHHLLRAVPSLRGKDLVCFCAPAACHGDLLLRLANGSREAMIAWWRGG</sequence>
<proteinExistence type="predicted"/>
<evidence type="ECO:0000259" key="1">
    <source>
        <dbReference type="Pfam" id="PF14216"/>
    </source>
</evidence>
<dbReference type="Pfam" id="PF14216">
    <property type="entry name" value="DUF4326"/>
    <property type="match status" value="1"/>
</dbReference>
<keyword evidence="3" id="KW-1185">Reference proteome</keyword>